<gene>
    <name evidence="1" type="ORF">DLJ60_00040</name>
</gene>
<dbReference type="PANTHER" id="PTHR34547">
    <property type="entry name" value="YACP-LIKE NYN DOMAIN PROTEIN"/>
    <property type="match status" value="1"/>
</dbReference>
<evidence type="ECO:0000313" key="2">
    <source>
        <dbReference type="Proteomes" id="UP000274694"/>
    </source>
</evidence>
<dbReference type="EMBL" id="QGTA01000004">
    <property type="protein sequence ID" value="RQX00542.1"/>
    <property type="molecule type" value="Genomic_DNA"/>
</dbReference>
<feature type="non-terminal residue" evidence="1">
    <location>
        <position position="1"/>
    </location>
</feature>
<reference evidence="1 2" key="1">
    <citation type="submission" date="2018-05" db="EMBL/GenBank/DDBJ databases">
        <title>Micromonospora from Atacama Desert.</title>
        <authorList>
            <person name="Carro L."/>
            <person name="Goodfellow M."/>
            <person name="Klenk H.-P."/>
        </authorList>
    </citation>
    <scope>NUCLEOTIDE SEQUENCE [LARGE SCALE GENOMIC DNA]</scope>
    <source>
        <strain evidence="1 2">LB41</strain>
    </source>
</reference>
<accession>A0ABX9YB63</accession>
<dbReference type="Pfam" id="PF05991">
    <property type="entry name" value="NYN_YacP"/>
    <property type="match status" value="1"/>
</dbReference>
<organism evidence="1 2">
    <name type="scientific">Micromonospora chalcea</name>
    <dbReference type="NCBI Taxonomy" id="1874"/>
    <lineage>
        <taxon>Bacteria</taxon>
        <taxon>Bacillati</taxon>
        <taxon>Actinomycetota</taxon>
        <taxon>Actinomycetes</taxon>
        <taxon>Micromonosporales</taxon>
        <taxon>Micromonosporaceae</taxon>
        <taxon>Micromonospora</taxon>
    </lineage>
</organism>
<dbReference type="InterPro" id="IPR010298">
    <property type="entry name" value="YacP-like"/>
</dbReference>
<dbReference type="PANTHER" id="PTHR34547:SF1">
    <property type="entry name" value="YACP-LIKE NYN DOMAIN PROTEIN"/>
    <property type="match status" value="1"/>
</dbReference>
<sequence length="217" mass="23206">RLAEAEAAAGVARASAKEARSVDDARLWLLLETIGQAAVGLRRELALDPVDKLPADFVADAFAEQPGAAQAGPSTRARDTDDPARLDQLLALPRAHLVVDGYNVTKRGFGEMSLEQQRKRLITGLGGIAAQTGDEVTVVFDGAERIHGLPPAPRGVRVLFSRKGETADELIRRLVRAEPAGRPVVVVSSDREVADGVRRHGAYPLGADSLLRRLARS</sequence>
<evidence type="ECO:0000313" key="1">
    <source>
        <dbReference type="EMBL" id="RQX00542.1"/>
    </source>
</evidence>
<evidence type="ECO:0008006" key="3">
    <source>
        <dbReference type="Google" id="ProtNLM"/>
    </source>
</evidence>
<protein>
    <recommendedName>
        <fullName evidence="3">RNA-binding protein</fullName>
    </recommendedName>
</protein>
<dbReference type="RefSeq" id="WP_199744067.1">
    <property type="nucleotide sequence ID" value="NZ_QGTA01000004.1"/>
</dbReference>
<name>A0ABX9YB63_MICCH</name>
<keyword evidence="2" id="KW-1185">Reference proteome</keyword>
<comment type="caution">
    <text evidence="1">The sequence shown here is derived from an EMBL/GenBank/DDBJ whole genome shotgun (WGS) entry which is preliminary data.</text>
</comment>
<dbReference type="Proteomes" id="UP000274694">
    <property type="component" value="Unassembled WGS sequence"/>
</dbReference>
<proteinExistence type="predicted"/>